<protein>
    <recommendedName>
        <fullName evidence="1">DUF6017 domain-containing protein</fullName>
    </recommendedName>
</protein>
<organism evidence="3 5">
    <name type="scientific">Clostridium formicaceticum</name>
    <dbReference type="NCBI Taxonomy" id="1497"/>
    <lineage>
        <taxon>Bacteria</taxon>
        <taxon>Bacillati</taxon>
        <taxon>Bacillota</taxon>
        <taxon>Clostridia</taxon>
        <taxon>Eubacteriales</taxon>
        <taxon>Clostridiaceae</taxon>
        <taxon>Clostridium</taxon>
    </lineage>
</organism>
<dbReference type="RefSeq" id="WP_070963675.1">
    <property type="nucleotide sequence ID" value="NZ_CP017603.1"/>
</dbReference>
<reference evidence="2 4" key="1">
    <citation type="submission" date="2016-10" db="EMBL/GenBank/DDBJ databases">
        <title>Complete Genome Sequence of Acetogen Clostridium formicoaceticum ATCC 27076.</title>
        <authorList>
            <person name="Bao T."/>
            <person name="Cheng C."/>
            <person name="Zhao J."/>
            <person name="Yang S.-T."/>
            <person name="Wang J."/>
            <person name="Wang M."/>
        </authorList>
    </citation>
    <scope>NUCLEOTIDE SEQUENCE [LARGE SCALE GENOMIC DNA]</scope>
    <source>
        <strain evidence="2 4">ATCC 27076</strain>
    </source>
</reference>
<proteinExistence type="predicted"/>
<dbReference type="Proteomes" id="UP000177894">
    <property type="component" value="Chromosome"/>
</dbReference>
<evidence type="ECO:0000313" key="3">
    <source>
        <dbReference type="EMBL" id="ARE89136.1"/>
    </source>
</evidence>
<name>A0AAC9RKW4_9CLOT</name>
<feature type="domain" description="DUF6017" evidence="1">
    <location>
        <begin position="207"/>
        <end position="322"/>
    </location>
</feature>
<sequence length="328" mass="38202">MAKIKKEFKTKFTTVSNDFLFDKRMGIAERGLLITMLGMNDNWDFNVRGLAAILPNGESSIKSSLRKLEELGYLKRTPIRHKGKFIDTEYTFSDTPIFIEEGEKLRLEREIKRAEKSMESGEIQNNEPIVENPLAVDSLMEEPLVENPLTVKPTVGNQPDNIMTNQLNTNQLNINDNQSIHQSNIAPMEQMRQSNRQLKNDGRIDDVHYQNYDEQIKRNIEYDLLLERYPSNKEMINEITNLLIDTMKNHRKTMNVDGGQMKWENVCSIFMKLNFSHIQYVMESLAKNTTQIRNIKAYLLTTLYNSFFTIDNYYSAAVKHDMPWLSRG</sequence>
<evidence type="ECO:0000313" key="2">
    <source>
        <dbReference type="EMBL" id="AOY74749.1"/>
    </source>
</evidence>
<dbReference type="AlphaFoldDB" id="A0AAC9RKW4"/>
<dbReference type="KEGG" id="cfm:BJL90_01530"/>
<dbReference type="Proteomes" id="UP000192478">
    <property type="component" value="Chromosome"/>
</dbReference>
<gene>
    <name evidence="2" type="ORF">BJL90_01530</name>
    <name evidence="3" type="ORF">CLFO_35420</name>
</gene>
<evidence type="ECO:0000313" key="4">
    <source>
        <dbReference type="Proteomes" id="UP000177894"/>
    </source>
</evidence>
<keyword evidence="4" id="KW-1185">Reference proteome</keyword>
<reference evidence="3 5" key="2">
    <citation type="submission" date="2017-03" db="EMBL/GenBank/DDBJ databases">
        <title>Complete sequence of Clostridium formicaceticum DSM 92.</title>
        <authorList>
            <person name="Poehlein A."/>
            <person name="Karl M."/>
            <person name="Bengelsdorf F.R."/>
            <person name="Duerre P."/>
            <person name="Daniel R."/>
        </authorList>
    </citation>
    <scope>NUCLEOTIDE SEQUENCE [LARGE SCALE GENOMIC DNA]</scope>
    <source>
        <strain evidence="3 5">DSM 92</strain>
    </source>
</reference>
<dbReference type="Pfam" id="PF19481">
    <property type="entry name" value="DUF6017"/>
    <property type="match status" value="1"/>
</dbReference>
<evidence type="ECO:0000259" key="1">
    <source>
        <dbReference type="Pfam" id="PF19481"/>
    </source>
</evidence>
<dbReference type="EMBL" id="CP020559">
    <property type="protein sequence ID" value="ARE89136.1"/>
    <property type="molecule type" value="Genomic_DNA"/>
</dbReference>
<dbReference type="InterPro" id="IPR046059">
    <property type="entry name" value="DUF6017"/>
</dbReference>
<evidence type="ECO:0000313" key="5">
    <source>
        <dbReference type="Proteomes" id="UP000192478"/>
    </source>
</evidence>
<accession>A0AAC9RKW4</accession>
<dbReference type="EMBL" id="CP017603">
    <property type="protein sequence ID" value="AOY74749.1"/>
    <property type="molecule type" value="Genomic_DNA"/>
</dbReference>